<feature type="domain" description="Cyclin-like" evidence="3">
    <location>
        <begin position="342"/>
        <end position="426"/>
    </location>
</feature>
<evidence type="ECO:0000313" key="7">
    <source>
        <dbReference type="RefSeq" id="XP_049302907.1"/>
    </source>
</evidence>
<feature type="region of interest" description="Disordered" evidence="2">
    <location>
        <begin position="238"/>
        <end position="295"/>
    </location>
</feature>
<evidence type="ECO:0000256" key="2">
    <source>
        <dbReference type="SAM" id="MobiDB-lite"/>
    </source>
</evidence>
<dbReference type="Gene3D" id="1.10.472.10">
    <property type="entry name" value="Cyclin-like"/>
    <property type="match status" value="1"/>
</dbReference>
<dbReference type="SUPFAM" id="SSF47954">
    <property type="entry name" value="Cyclin-like"/>
    <property type="match status" value="1"/>
</dbReference>
<dbReference type="PANTHER" id="PTHR10177">
    <property type="entry name" value="CYCLINS"/>
    <property type="match status" value="1"/>
</dbReference>
<evidence type="ECO:0000313" key="4">
    <source>
        <dbReference type="Proteomes" id="UP001652620"/>
    </source>
</evidence>
<dbReference type="InterPro" id="IPR006671">
    <property type="entry name" value="Cyclin_N"/>
</dbReference>
<evidence type="ECO:0000313" key="5">
    <source>
        <dbReference type="RefSeq" id="XP_011211289.3"/>
    </source>
</evidence>
<sequence>MSVPVRYSAAANYAVVDSGLSNTLQQEEQYHQHQQQQQHQQQLYCQFVADANANANANVNNVNFSLGECNNFVNGNINGFDVQQQLMQQRSSMSSSVSPITGLPANININNNNINHHHHHHQISPLNMDNMNINNIDVLQEEEEDHQLHYHQHHFDNQSACEQSELPLNSMMGGETVAEAMNSTMLAAAVANGSGIAAMHTVDVDVDEWRMSDEGRYGTPGAAGLEYQKYELEQQQQTPANMMNNPLESSLMDNENRNMKMNNNNANKTGNNSSSSNTDANIANDAPNSPKKENELVGLSSEELYRMLNEYNVLQDKYHTVLLMPRESKREVTAGGRDGSAYVLRCLKMWYELPSDVLFSAMSLVDRFLDRMAVKPKHMACMSVASFHLAIRQLGLKPIPADELVTISQCGCTAGDLERMAGVIANKLGVQMGTTPVTAVTILRVFYALFRNLAKEVCDEFYEFYQRMIKLEDLENRLENLLCDVKTTVIAPSTLALILMCLHLDFHIKASYKRERPELKPVFEYILFLQQYLRIPDRVFSCGFSIVAEILSHYNGQNKQPYKQRLVWKLSSRTLKVLRPTNRFSTDLPTIDEGQVNVMDEGCRSRTESISSEEEEDWPTSPIIPIFEQC</sequence>
<evidence type="ECO:0000313" key="6">
    <source>
        <dbReference type="RefSeq" id="XP_049302906.1"/>
    </source>
</evidence>
<dbReference type="RefSeq" id="XP_049302908.1">
    <property type="nucleotide sequence ID" value="XM_049446951.1"/>
</dbReference>
<dbReference type="RefSeq" id="XP_049302906.1">
    <property type="nucleotide sequence ID" value="XM_049446949.1"/>
</dbReference>
<dbReference type="RefSeq" id="XP_049302907.1">
    <property type="nucleotide sequence ID" value="XM_049446950.1"/>
</dbReference>
<reference evidence="4 5" key="1">
    <citation type="submission" date="2025-05" db="UniProtKB">
        <authorList>
            <consortium name="RefSeq"/>
        </authorList>
    </citation>
    <scope>NUCLEOTIDE SEQUENCE [LARGE SCALE GENOMIC DNA]</scope>
    <source>
        <tissue evidence="5 6">Adult</tissue>
    </source>
</reference>
<accession>A0A6I9VI21</accession>
<evidence type="ECO:0000259" key="3">
    <source>
        <dbReference type="SMART" id="SM00385"/>
    </source>
</evidence>
<keyword evidence="4" id="KW-1185">Reference proteome</keyword>
<dbReference type="KEGG" id="bdr:105231597"/>
<dbReference type="InterPro" id="IPR036915">
    <property type="entry name" value="Cyclin-like_sf"/>
</dbReference>
<dbReference type="OrthoDB" id="769138at2759"/>
<dbReference type="FunCoup" id="A0A6I9VI21">
    <property type="interactions" value="884"/>
</dbReference>
<evidence type="ECO:0000313" key="8">
    <source>
        <dbReference type="RefSeq" id="XP_049302908.1"/>
    </source>
</evidence>
<dbReference type="RefSeq" id="XP_011211289.3">
    <property type="nucleotide sequence ID" value="XM_011212987.4"/>
</dbReference>
<protein>
    <submittedName>
        <fullName evidence="5 6">Cyclin G</fullName>
    </submittedName>
</protein>
<gene>
    <name evidence="5 6 7 8" type="primary">LOC105231597</name>
</gene>
<dbReference type="InParanoid" id="A0A6I9VI21"/>
<dbReference type="Pfam" id="PF00134">
    <property type="entry name" value="Cyclin_N"/>
    <property type="match status" value="1"/>
</dbReference>
<dbReference type="GeneID" id="105231597"/>
<evidence type="ECO:0000256" key="1">
    <source>
        <dbReference type="RuleBase" id="RU000383"/>
    </source>
</evidence>
<proteinExistence type="inferred from homology"/>
<comment type="similarity">
    <text evidence="1">Belongs to the cyclin family.</text>
</comment>
<dbReference type="InterPro" id="IPR013763">
    <property type="entry name" value="Cyclin-like_dom"/>
</dbReference>
<organism evidence="4 5">
    <name type="scientific">Bactrocera dorsalis</name>
    <name type="common">Oriental fruit fly</name>
    <name type="synonym">Dacus dorsalis</name>
    <dbReference type="NCBI Taxonomy" id="27457"/>
    <lineage>
        <taxon>Eukaryota</taxon>
        <taxon>Metazoa</taxon>
        <taxon>Ecdysozoa</taxon>
        <taxon>Arthropoda</taxon>
        <taxon>Hexapoda</taxon>
        <taxon>Insecta</taxon>
        <taxon>Pterygota</taxon>
        <taxon>Neoptera</taxon>
        <taxon>Endopterygota</taxon>
        <taxon>Diptera</taxon>
        <taxon>Brachycera</taxon>
        <taxon>Muscomorpha</taxon>
        <taxon>Tephritoidea</taxon>
        <taxon>Tephritidae</taxon>
        <taxon>Bactrocera</taxon>
        <taxon>Bactrocera</taxon>
    </lineage>
</organism>
<name>A0A6I9VI21_BACDO</name>
<dbReference type="SMART" id="SM00385">
    <property type="entry name" value="CYCLIN"/>
    <property type="match status" value="1"/>
</dbReference>
<dbReference type="Proteomes" id="UP001652620">
    <property type="component" value="Chromosome 2"/>
</dbReference>
<dbReference type="AlphaFoldDB" id="A0A6I9VI21"/>
<dbReference type="InterPro" id="IPR039361">
    <property type="entry name" value="Cyclin"/>
</dbReference>
<feature type="compositionally biased region" description="Polar residues" evidence="2">
    <location>
        <begin position="238"/>
        <end position="253"/>
    </location>
</feature>
<keyword evidence="1" id="KW-0195">Cyclin</keyword>
<feature type="compositionally biased region" description="Low complexity" evidence="2">
    <location>
        <begin position="259"/>
        <end position="286"/>
    </location>
</feature>